<gene>
    <name evidence="4" type="ORF">QN062_07370</name>
    <name evidence="3" type="ORF">QN216_01565</name>
    <name evidence="2" type="ORF">QN217_08890</name>
</gene>
<dbReference type="SUPFAM" id="SSF53067">
    <property type="entry name" value="Actin-like ATPase domain"/>
    <property type="match status" value="2"/>
</dbReference>
<dbReference type="PANTHER" id="PTHR18964:SF149">
    <property type="entry name" value="BIFUNCTIONAL UDP-N-ACETYLGLUCOSAMINE 2-EPIMERASE_N-ACETYLMANNOSAMINE KINASE"/>
    <property type="match status" value="1"/>
</dbReference>
<accession>A0AB39UIN2</accession>
<evidence type="ECO:0000313" key="2">
    <source>
        <dbReference type="EMBL" id="XDS46235.1"/>
    </source>
</evidence>
<comment type="similarity">
    <text evidence="1">Belongs to the ROK (NagC/XylR) family.</text>
</comment>
<reference evidence="3" key="1">
    <citation type="submission" date="2023-07" db="EMBL/GenBank/DDBJ databases">
        <title>Bifidobacterium aquikefiriaerophilum sp. nov. and Bifidobacterium eccum sp. nov., isolated from water kefir.</title>
        <authorList>
            <person name="Breselge S."/>
            <person name="Bellassi P."/>
            <person name="Barcenilla C."/>
            <person name="Alvarez-Ordonez A."/>
            <person name="Morelli L."/>
            <person name="Cotter P.D."/>
        </authorList>
    </citation>
    <scope>NUCLEOTIDE SEQUENCE</scope>
    <source>
        <strain evidence="4">WK012_4_13</strain>
        <strain evidence="3">WK013_4_14</strain>
        <strain evidence="2">WK048_4_13</strain>
    </source>
</reference>
<dbReference type="KEGG" id="bfk:QN062_07370"/>
<dbReference type="EMBL" id="CP129675">
    <property type="protein sequence ID" value="XDS46235.1"/>
    <property type="molecule type" value="Genomic_DNA"/>
</dbReference>
<dbReference type="EMBL" id="CP129682">
    <property type="protein sequence ID" value="XDS48985.1"/>
    <property type="molecule type" value="Genomic_DNA"/>
</dbReference>
<dbReference type="AlphaFoldDB" id="A0AB39UIN2"/>
<name>A0AB39UIN2_9BIFI</name>
<dbReference type="InterPro" id="IPR036388">
    <property type="entry name" value="WH-like_DNA-bd_sf"/>
</dbReference>
<dbReference type="Pfam" id="PF00480">
    <property type="entry name" value="ROK"/>
    <property type="match status" value="1"/>
</dbReference>
<evidence type="ECO:0000256" key="1">
    <source>
        <dbReference type="ARBA" id="ARBA00006479"/>
    </source>
</evidence>
<dbReference type="InterPro" id="IPR036390">
    <property type="entry name" value="WH_DNA-bd_sf"/>
</dbReference>
<evidence type="ECO:0000313" key="4">
    <source>
        <dbReference type="EMBL" id="XDS50209.1"/>
    </source>
</evidence>
<organism evidence="3">
    <name type="scientific">Bifidobacterium fermentum</name>
    <dbReference type="NCBI Taxonomy" id="3059035"/>
    <lineage>
        <taxon>Bacteria</taxon>
        <taxon>Bacillati</taxon>
        <taxon>Actinomycetota</taxon>
        <taxon>Actinomycetes</taxon>
        <taxon>Bifidobacteriales</taxon>
        <taxon>Bifidobacteriaceae</taxon>
        <taxon>Bifidobacterium</taxon>
    </lineage>
</organism>
<dbReference type="EMBL" id="CP129683">
    <property type="protein sequence ID" value="XDS50209.1"/>
    <property type="molecule type" value="Genomic_DNA"/>
</dbReference>
<dbReference type="InterPro" id="IPR043129">
    <property type="entry name" value="ATPase_NBD"/>
</dbReference>
<dbReference type="SUPFAM" id="SSF46785">
    <property type="entry name" value="Winged helix' DNA-binding domain"/>
    <property type="match status" value="1"/>
</dbReference>
<proteinExistence type="inferred from homology"/>
<evidence type="ECO:0000313" key="3">
    <source>
        <dbReference type="EMBL" id="XDS48985.1"/>
    </source>
</evidence>
<dbReference type="PANTHER" id="PTHR18964">
    <property type="entry name" value="ROK (REPRESSOR, ORF, KINASE) FAMILY"/>
    <property type="match status" value="1"/>
</dbReference>
<protein>
    <submittedName>
        <fullName evidence="3">ROK family protein</fullName>
    </submittedName>
</protein>
<dbReference type="Gene3D" id="3.30.420.40">
    <property type="match status" value="2"/>
</dbReference>
<dbReference type="InterPro" id="IPR000600">
    <property type="entry name" value="ROK"/>
</dbReference>
<sequence>MASLKSINQDDLRNHNLSVLLDTILRSQTPLSRAELAKATGLTKATISLLVALLLSANIVKEGSPSVPPMHGRPSTPLHLDGRGFCAIGLQINTDGFGFIALDIKGDVIAQQWVSEPMEDRDPDDIFSRLEDLVRDGEVAIARCKKVIVGSALALPGLVTEDYRLLSARNLGWENLELKRFNLVRRLNPRIDNEANMAALSQIPGFAMQRKEQGLVNPSESFIYLSTDIGIGGAVVRDGQVQRGNHGFAGELGHISVDLNGPVCQCGRNGCLESYAGRKALITASGLDPDPASSPSEVMDELERRWNLGDAQTLKTMKMAAKALASGLATTINILDIDKVILGGLWGRFGDDLARRIEDQVNAQILGFPERQAHVYLSDCNMRPALLGAAQVGLRRLLDNPLEFILEAHD</sequence>
<dbReference type="RefSeq" id="WP_369341182.1">
    <property type="nucleotide sequence ID" value="NZ_CP129675.1"/>
</dbReference>
<dbReference type="Gene3D" id="1.10.10.10">
    <property type="entry name" value="Winged helix-like DNA-binding domain superfamily/Winged helix DNA-binding domain"/>
    <property type="match status" value="1"/>
</dbReference>